<gene>
    <name evidence="1" type="ORF">CIB95_03585</name>
</gene>
<name>A0A263BYL3_9BACI</name>
<dbReference type="EMBL" id="NPIA01000001">
    <property type="protein sequence ID" value="OZM58662.1"/>
    <property type="molecule type" value="Genomic_DNA"/>
</dbReference>
<keyword evidence="2" id="KW-1185">Reference proteome</keyword>
<dbReference type="RefSeq" id="WP_094921904.1">
    <property type="nucleotide sequence ID" value="NZ_NPIA01000001.1"/>
</dbReference>
<protein>
    <submittedName>
        <fullName evidence="1">Uncharacterized protein</fullName>
    </submittedName>
</protein>
<dbReference type="Proteomes" id="UP000217083">
    <property type="component" value="Unassembled WGS sequence"/>
</dbReference>
<evidence type="ECO:0000313" key="2">
    <source>
        <dbReference type="Proteomes" id="UP000217083"/>
    </source>
</evidence>
<sequence>MLLFLFLVVLTIAGVIEFIRKYVLHMKDPDAKELLEKVEQKRWFQELLEVEEYKKQVELQKKSGLLKDPHYLQKLLEHEGTVLGFITFVKNRN</sequence>
<accession>A0A263BYL3</accession>
<comment type="caution">
    <text evidence="1">The sequence shown here is derived from an EMBL/GenBank/DDBJ whole genome shotgun (WGS) entry which is preliminary data.</text>
</comment>
<reference evidence="2" key="1">
    <citation type="submission" date="2017-08" db="EMBL/GenBank/DDBJ databases">
        <authorList>
            <person name="Huang Z."/>
        </authorList>
    </citation>
    <scope>NUCLEOTIDE SEQUENCE [LARGE SCALE GENOMIC DNA]</scope>
    <source>
        <strain evidence="2">SA5d-4</strain>
    </source>
</reference>
<reference evidence="1 2" key="2">
    <citation type="submission" date="2017-09" db="EMBL/GenBank/DDBJ databases">
        <title>Bacillus patelloidae sp. nov., isolated from the intestinal tract of a marine limpet.</title>
        <authorList>
            <person name="Liu R."/>
            <person name="Dong C."/>
            <person name="Shao Z."/>
        </authorList>
    </citation>
    <scope>NUCLEOTIDE SEQUENCE [LARGE SCALE GENOMIC DNA]</scope>
    <source>
        <strain evidence="1 2">SA5d-4</strain>
    </source>
</reference>
<proteinExistence type="predicted"/>
<organism evidence="1 2">
    <name type="scientific">Lottiidibacillus patelloidae</name>
    <dbReference type="NCBI Taxonomy" id="2670334"/>
    <lineage>
        <taxon>Bacteria</taxon>
        <taxon>Bacillati</taxon>
        <taxon>Bacillota</taxon>
        <taxon>Bacilli</taxon>
        <taxon>Bacillales</taxon>
        <taxon>Bacillaceae</taxon>
        <taxon>Lottiidibacillus</taxon>
    </lineage>
</organism>
<dbReference type="AlphaFoldDB" id="A0A263BYL3"/>
<evidence type="ECO:0000313" key="1">
    <source>
        <dbReference type="EMBL" id="OZM58662.1"/>
    </source>
</evidence>